<feature type="region of interest" description="Disordered" evidence="3">
    <location>
        <begin position="207"/>
        <end position="227"/>
    </location>
</feature>
<comment type="caution">
    <text evidence="5">The sequence shown here is derived from an EMBL/GenBank/DDBJ whole genome shotgun (WGS) entry which is preliminary data.</text>
</comment>
<dbReference type="AlphaFoldDB" id="A0AAX6E3P9"/>
<proteinExistence type="predicted"/>
<dbReference type="Pfam" id="PF03105">
    <property type="entry name" value="SPX"/>
    <property type="match status" value="2"/>
</dbReference>
<keyword evidence="6" id="KW-1185">Reference proteome</keyword>
<evidence type="ECO:0000256" key="2">
    <source>
        <dbReference type="ARBA" id="ARBA00023242"/>
    </source>
</evidence>
<dbReference type="GO" id="GO:0016036">
    <property type="term" value="P:cellular response to phosphate starvation"/>
    <property type="evidence" value="ECO:0007669"/>
    <property type="project" value="InterPro"/>
</dbReference>
<dbReference type="GO" id="GO:0005634">
    <property type="term" value="C:nucleus"/>
    <property type="evidence" value="ECO:0007669"/>
    <property type="project" value="UniProtKB-SubCell"/>
</dbReference>
<dbReference type="PROSITE" id="PS51382">
    <property type="entry name" value="SPX"/>
    <property type="match status" value="1"/>
</dbReference>
<protein>
    <submittedName>
        <fullName evidence="5">SPX domain-containing protein 1-like</fullName>
    </submittedName>
</protein>
<dbReference type="CDD" id="cd14481">
    <property type="entry name" value="SPX_AtSPX1_like"/>
    <property type="match status" value="1"/>
</dbReference>
<evidence type="ECO:0000259" key="4">
    <source>
        <dbReference type="PROSITE" id="PS51382"/>
    </source>
</evidence>
<dbReference type="InterPro" id="IPR031142">
    <property type="entry name" value="SPX_prot"/>
</dbReference>
<feature type="compositionally biased region" description="Low complexity" evidence="3">
    <location>
        <begin position="217"/>
        <end position="227"/>
    </location>
</feature>
<dbReference type="EMBL" id="JANAVB010040218">
    <property type="protein sequence ID" value="KAJ6798682.1"/>
    <property type="molecule type" value="Genomic_DNA"/>
</dbReference>
<evidence type="ECO:0000313" key="6">
    <source>
        <dbReference type="Proteomes" id="UP001140949"/>
    </source>
</evidence>
<reference evidence="5" key="1">
    <citation type="journal article" date="2023" name="GigaByte">
        <title>Genome assembly of the bearded iris, Iris pallida Lam.</title>
        <authorList>
            <person name="Bruccoleri R.E."/>
            <person name="Oakeley E.J."/>
            <person name="Faust A.M.E."/>
            <person name="Altorfer M."/>
            <person name="Dessus-Babus S."/>
            <person name="Burckhardt D."/>
            <person name="Oertli M."/>
            <person name="Naumann U."/>
            <person name="Petersen F."/>
            <person name="Wong J."/>
        </authorList>
    </citation>
    <scope>NUCLEOTIDE SEQUENCE</scope>
    <source>
        <strain evidence="5">GSM-AAB239-AS_SAM_17_03QT</strain>
    </source>
</reference>
<feature type="domain" description="SPX" evidence="4">
    <location>
        <begin position="1"/>
        <end position="169"/>
    </location>
</feature>
<reference evidence="5" key="2">
    <citation type="submission" date="2023-04" db="EMBL/GenBank/DDBJ databases">
        <authorList>
            <person name="Bruccoleri R.E."/>
            <person name="Oakeley E.J."/>
            <person name="Faust A.-M."/>
            <person name="Dessus-Babus S."/>
            <person name="Altorfer M."/>
            <person name="Burckhardt D."/>
            <person name="Oertli M."/>
            <person name="Naumann U."/>
            <person name="Petersen F."/>
            <person name="Wong J."/>
        </authorList>
    </citation>
    <scope>NUCLEOTIDE SEQUENCE</scope>
    <source>
        <strain evidence="5">GSM-AAB239-AS_SAM_17_03QT</strain>
        <tissue evidence="5">Leaf</tissue>
    </source>
</reference>
<organism evidence="5 6">
    <name type="scientific">Iris pallida</name>
    <name type="common">Sweet iris</name>
    <dbReference type="NCBI Taxonomy" id="29817"/>
    <lineage>
        <taxon>Eukaryota</taxon>
        <taxon>Viridiplantae</taxon>
        <taxon>Streptophyta</taxon>
        <taxon>Embryophyta</taxon>
        <taxon>Tracheophyta</taxon>
        <taxon>Spermatophyta</taxon>
        <taxon>Magnoliopsida</taxon>
        <taxon>Liliopsida</taxon>
        <taxon>Asparagales</taxon>
        <taxon>Iridaceae</taxon>
        <taxon>Iridoideae</taxon>
        <taxon>Irideae</taxon>
        <taxon>Iris</taxon>
    </lineage>
</organism>
<dbReference type="Proteomes" id="UP001140949">
    <property type="component" value="Unassembled WGS sequence"/>
</dbReference>
<dbReference type="PANTHER" id="PTHR45978:SF5">
    <property type="entry name" value="SPX DOMAIN-CONTAINING PROTEIN 2"/>
    <property type="match status" value="1"/>
</dbReference>
<accession>A0AAX6E3P9</accession>
<evidence type="ECO:0000256" key="1">
    <source>
        <dbReference type="ARBA" id="ARBA00004123"/>
    </source>
</evidence>
<feature type="region of interest" description="Disordered" evidence="3">
    <location>
        <begin position="35"/>
        <end position="63"/>
    </location>
</feature>
<gene>
    <name evidence="5" type="ORF">M6B38_210455</name>
</gene>
<name>A0AAX6E3P9_IRIPA</name>
<evidence type="ECO:0000256" key="3">
    <source>
        <dbReference type="SAM" id="MobiDB-lite"/>
    </source>
</evidence>
<evidence type="ECO:0000313" key="5">
    <source>
        <dbReference type="EMBL" id="KAJ6798682.1"/>
    </source>
</evidence>
<dbReference type="InterPro" id="IPR004331">
    <property type="entry name" value="SPX_dom"/>
</dbReference>
<dbReference type="GO" id="GO:0070417">
    <property type="term" value="P:cellular response to cold"/>
    <property type="evidence" value="ECO:0007669"/>
    <property type="project" value="UniProtKB-ARBA"/>
</dbReference>
<comment type="subcellular location">
    <subcellularLocation>
        <location evidence="1">Nucleus</location>
    </subcellularLocation>
</comment>
<dbReference type="PANTHER" id="PTHR45978">
    <property type="entry name" value="SPX DOMAIN-CONTAINING PROTEIN 3"/>
    <property type="match status" value="1"/>
</dbReference>
<feature type="compositionally biased region" description="Gly residues" evidence="3">
    <location>
        <begin position="52"/>
        <end position="63"/>
    </location>
</feature>
<keyword evidence="2" id="KW-0539">Nucleus</keyword>
<sequence>MKFGKSLGVQIEETLPEWRDKFLSYKELKKRLKLIGGGEGPPPPAKRAKIAAGGGGGGGGGSGEVGAMTREEEDFLKLLEAEIEKFNAFFMEKEEEYIIRQKELQDQVGRVAAKGTKEELLKVRREIVDFHGEMVLLENYSALNYTGLVKILKKYDKRTGALMRLPFIQKVLQQPFFTTDLLYKLVKGCDTMLDRLFPKAAPSISGDVGGEGNGGDKSCSSKPPSSSLVMGDVADLEEIEFMEGMYMKSTVTALRILKEIRSGSSTVSVFSLPPLQTNGAERIWNKAPLLELEQLAK</sequence>